<reference evidence="6 7" key="1">
    <citation type="journal article" date="2011" name="Int. J. Syst. Evol. Microbiol.">
        <title>Zhongshania antarctica gen. nov., sp. nov. and Zhongshania guokunii sp. nov., gammaproteobacteria respectively isolated from coastal attached (fast) ice and surface seawater of the Antarctic.</title>
        <authorList>
            <person name="Li H.J."/>
            <person name="Zhang X.Y."/>
            <person name="Chen C.X."/>
            <person name="Zhang Y.J."/>
            <person name="Gao Z.M."/>
            <person name="Yu Y."/>
            <person name="Chen X.L."/>
            <person name="Chen B."/>
            <person name="Zhang Y.Z."/>
        </authorList>
    </citation>
    <scope>NUCLEOTIDE SEQUENCE [LARGE SCALE GENOMIC DNA]</scope>
    <source>
        <strain evidence="6 7">15-R06ZXC-3</strain>
    </source>
</reference>
<keyword evidence="7" id="KW-1185">Reference proteome</keyword>
<dbReference type="InterPro" id="IPR006179">
    <property type="entry name" value="5_nucleotidase/apyrase"/>
</dbReference>
<evidence type="ECO:0000259" key="5">
    <source>
        <dbReference type="Pfam" id="PF02872"/>
    </source>
</evidence>
<evidence type="ECO:0000256" key="2">
    <source>
        <dbReference type="ARBA" id="ARBA00022729"/>
    </source>
</evidence>
<proteinExistence type="inferred from homology"/>
<dbReference type="PANTHER" id="PTHR11575">
    <property type="entry name" value="5'-NUCLEOTIDASE-RELATED"/>
    <property type="match status" value="1"/>
</dbReference>
<dbReference type="InterPro" id="IPR006146">
    <property type="entry name" value="5'-Nucleotdase_CS"/>
</dbReference>
<dbReference type="InterPro" id="IPR008334">
    <property type="entry name" value="5'-Nucleotdase_C"/>
</dbReference>
<dbReference type="SUPFAM" id="SSF55816">
    <property type="entry name" value="5'-nucleotidase (syn. UDP-sugar hydrolase), C-terminal domain"/>
    <property type="match status" value="1"/>
</dbReference>
<dbReference type="Pfam" id="PF00149">
    <property type="entry name" value="Metallophos"/>
    <property type="match status" value="1"/>
</dbReference>
<organism evidence="6 7">
    <name type="scientific">Thioclava arctica</name>
    <dbReference type="NCBI Taxonomy" id="3238301"/>
    <lineage>
        <taxon>Bacteria</taxon>
        <taxon>Pseudomonadati</taxon>
        <taxon>Pseudomonadota</taxon>
        <taxon>Alphaproteobacteria</taxon>
        <taxon>Rhodobacterales</taxon>
        <taxon>Paracoccaceae</taxon>
        <taxon>Thioclava</taxon>
    </lineage>
</organism>
<dbReference type="Gene3D" id="3.90.780.10">
    <property type="entry name" value="5'-Nucleotidase, C-terminal domain"/>
    <property type="match status" value="1"/>
</dbReference>
<dbReference type="Pfam" id="PF02872">
    <property type="entry name" value="5_nucleotid_C"/>
    <property type="match status" value="1"/>
</dbReference>
<dbReference type="PROSITE" id="PS00786">
    <property type="entry name" value="5_NUCLEOTIDASE_2"/>
    <property type="match status" value="1"/>
</dbReference>
<comment type="similarity">
    <text evidence="1 3">Belongs to the 5'-nucleotidase family.</text>
</comment>
<dbReference type="InterPro" id="IPR036907">
    <property type="entry name" value="5'-Nucleotdase_C_sf"/>
</dbReference>
<evidence type="ECO:0000313" key="6">
    <source>
        <dbReference type="EMBL" id="MEX1660861.1"/>
    </source>
</evidence>
<feature type="domain" description="Calcineurin-like phosphoesterase" evidence="4">
    <location>
        <begin position="23"/>
        <end position="267"/>
    </location>
</feature>
<feature type="domain" description="5'-Nucleotidase C-terminal" evidence="5">
    <location>
        <begin position="419"/>
        <end position="547"/>
    </location>
</feature>
<comment type="caution">
    <text evidence="6">The sequence shown here is derived from an EMBL/GenBank/DDBJ whole genome shotgun (WGS) entry which is preliminary data.</text>
</comment>
<protein>
    <submittedName>
        <fullName evidence="6">5'-nucleotidase C-terminal domain-containing protein</fullName>
    </submittedName>
</protein>
<dbReference type="Proteomes" id="UP001557465">
    <property type="component" value="Unassembled WGS sequence"/>
</dbReference>
<dbReference type="RefSeq" id="WP_368391057.1">
    <property type="nucleotide sequence ID" value="NZ_JBFRYC010000002.1"/>
</dbReference>
<evidence type="ECO:0000259" key="4">
    <source>
        <dbReference type="Pfam" id="PF00149"/>
    </source>
</evidence>
<dbReference type="PANTHER" id="PTHR11575:SF6">
    <property type="entry name" value="2',3'-CYCLIC-NUCLEOTIDE 2'-PHOSPHODIESTERASE_3'-NUCLEOTIDASE"/>
    <property type="match status" value="1"/>
</dbReference>
<dbReference type="Gene3D" id="3.60.21.10">
    <property type="match status" value="1"/>
</dbReference>
<dbReference type="PRINTS" id="PR01607">
    <property type="entry name" value="APYRASEFAMLY"/>
</dbReference>
<evidence type="ECO:0000256" key="1">
    <source>
        <dbReference type="ARBA" id="ARBA00006654"/>
    </source>
</evidence>
<gene>
    <name evidence="6" type="ORF">AB4874_04240</name>
</gene>
<accession>A0ABV3TH13</accession>
<keyword evidence="3" id="KW-0378">Hydrolase</keyword>
<sequence>MEGLPFEAPQVETCAKTVTLTIRVLKTTDLHGHVRAYDYFTDKTNHGAGLAALANEIAKARRQIPNCLLFDIGDFLQGTPLTQLWGESPGPNRQRVNPMIAAMNAVGYDAGTLGNHEFDFGLDQLNHALLAAHFPIVSANLILSPDAQSAHPALSLPPWVMLKREMCDSSGARQSLRIAVIGFLPKQPDSLVQGEGVDGFFFGDSLTAARAQMRVIKAAKPDLVIALAHTGIAPPNLDGPLEGGAKNCALALAAVDGIDVILAGHDHLTFPGPEWPAIEGVDPIQATLHGKPALNSGSYGSHLGVLDLTLQKEADGPWRIARHIAELRKPRAIEAPAVIAASKHAHHSTLAHIRREIGTLETPLHSYFALLGPDPILTLFAQIKTDFARRVLAGTPEGELPLLCATSSFKAGGRHGPSNYVSIAPGPLRINHIDDLYLFNNTLAAIEITGADLRKWLEQACRIFHQIPAGTQGHWLRNQGCPSYNFDVISGVSYQIDISRPSRYDLEGIECHTGPGRIRALCYQGHPVADAQRFLVLTNCYRLAQGGRFGICGRQVSLSKQPIKIRDLLLHKVRGSKPLQIAAQRNWRFAPMAGTSVIFRTAPDAINHLAQLTATGLDVAPMGLDDDGFLQIKLAL</sequence>
<dbReference type="SUPFAM" id="SSF56300">
    <property type="entry name" value="Metallo-dependent phosphatases"/>
    <property type="match status" value="1"/>
</dbReference>
<keyword evidence="2" id="KW-0732">Signal</keyword>
<evidence type="ECO:0000313" key="7">
    <source>
        <dbReference type="Proteomes" id="UP001557465"/>
    </source>
</evidence>
<name>A0ABV3TH13_9RHOB</name>
<keyword evidence="3" id="KW-0547">Nucleotide-binding</keyword>
<dbReference type="InterPro" id="IPR004843">
    <property type="entry name" value="Calcineurin-like_PHP"/>
</dbReference>
<evidence type="ECO:0000256" key="3">
    <source>
        <dbReference type="RuleBase" id="RU362119"/>
    </source>
</evidence>
<dbReference type="InterPro" id="IPR029052">
    <property type="entry name" value="Metallo-depent_PP-like"/>
</dbReference>
<dbReference type="EMBL" id="JBFRYC010000002">
    <property type="protein sequence ID" value="MEX1660861.1"/>
    <property type="molecule type" value="Genomic_DNA"/>
</dbReference>